<keyword evidence="4 5" id="KW-0472">Membrane</keyword>
<name>A0A542ZK06_9MICO</name>
<keyword evidence="8" id="KW-1185">Reference proteome</keyword>
<evidence type="ECO:0000259" key="6">
    <source>
        <dbReference type="Pfam" id="PF02656"/>
    </source>
</evidence>
<keyword evidence="3 5" id="KW-1133">Transmembrane helix</keyword>
<feature type="transmembrane region" description="Helical" evidence="5">
    <location>
        <begin position="83"/>
        <end position="106"/>
    </location>
</feature>
<evidence type="ECO:0000256" key="1">
    <source>
        <dbReference type="ARBA" id="ARBA00004127"/>
    </source>
</evidence>
<evidence type="ECO:0000256" key="3">
    <source>
        <dbReference type="ARBA" id="ARBA00022989"/>
    </source>
</evidence>
<dbReference type="Proteomes" id="UP000319514">
    <property type="component" value="Unassembled WGS sequence"/>
</dbReference>
<organism evidence="7 8">
    <name type="scientific">Oryzihumus leptocrescens</name>
    <dbReference type="NCBI Taxonomy" id="297536"/>
    <lineage>
        <taxon>Bacteria</taxon>
        <taxon>Bacillati</taxon>
        <taxon>Actinomycetota</taxon>
        <taxon>Actinomycetes</taxon>
        <taxon>Micrococcales</taxon>
        <taxon>Intrasporangiaceae</taxon>
        <taxon>Oryzihumus</taxon>
    </lineage>
</organism>
<evidence type="ECO:0000313" key="7">
    <source>
        <dbReference type="EMBL" id="TQL60674.1"/>
    </source>
</evidence>
<dbReference type="GO" id="GO:0012505">
    <property type="term" value="C:endomembrane system"/>
    <property type="evidence" value="ECO:0007669"/>
    <property type="project" value="UniProtKB-SubCell"/>
</dbReference>
<evidence type="ECO:0000256" key="5">
    <source>
        <dbReference type="SAM" id="Phobius"/>
    </source>
</evidence>
<dbReference type="Pfam" id="PF02656">
    <property type="entry name" value="DUF202"/>
    <property type="match status" value="1"/>
</dbReference>
<proteinExistence type="predicted"/>
<keyword evidence="2 5" id="KW-0812">Transmembrane</keyword>
<evidence type="ECO:0000256" key="2">
    <source>
        <dbReference type="ARBA" id="ARBA00022692"/>
    </source>
</evidence>
<evidence type="ECO:0000256" key="4">
    <source>
        <dbReference type="ARBA" id="ARBA00023136"/>
    </source>
</evidence>
<feature type="domain" description="DUF202" evidence="6">
    <location>
        <begin position="9"/>
        <end position="66"/>
    </location>
</feature>
<sequence length="107" mass="11756">MSPIPDRAALQPERTALSWQRTAITATIIMVPLVITDLRLKVWPLAALGSVATLSAAALVYRLRRRFDQLGDDDAQYRPFWHIVRVAVACSFVAAGGAITALVELLR</sequence>
<dbReference type="RefSeq" id="WP_141788541.1">
    <property type="nucleotide sequence ID" value="NZ_BAAAKX010000002.1"/>
</dbReference>
<evidence type="ECO:0000313" key="8">
    <source>
        <dbReference type="Proteomes" id="UP000319514"/>
    </source>
</evidence>
<feature type="transmembrane region" description="Helical" evidence="5">
    <location>
        <begin position="42"/>
        <end position="63"/>
    </location>
</feature>
<comment type="caution">
    <text evidence="7">The sequence shown here is derived from an EMBL/GenBank/DDBJ whole genome shotgun (WGS) entry which is preliminary data.</text>
</comment>
<dbReference type="EMBL" id="VFOQ01000001">
    <property type="protein sequence ID" value="TQL60674.1"/>
    <property type="molecule type" value="Genomic_DNA"/>
</dbReference>
<comment type="subcellular location">
    <subcellularLocation>
        <location evidence="1">Endomembrane system</location>
        <topology evidence="1">Multi-pass membrane protein</topology>
    </subcellularLocation>
</comment>
<accession>A0A542ZK06</accession>
<dbReference type="InterPro" id="IPR003807">
    <property type="entry name" value="DUF202"/>
</dbReference>
<gene>
    <name evidence="7" type="ORF">FB474_2070</name>
</gene>
<dbReference type="AlphaFoldDB" id="A0A542ZK06"/>
<protein>
    <submittedName>
        <fullName evidence="7">Uncharacterized protein DUF202</fullName>
    </submittedName>
</protein>
<reference evidence="7 8" key="1">
    <citation type="submission" date="2019-06" db="EMBL/GenBank/DDBJ databases">
        <title>Sequencing the genomes of 1000 actinobacteria strains.</title>
        <authorList>
            <person name="Klenk H.-P."/>
        </authorList>
    </citation>
    <scope>NUCLEOTIDE SEQUENCE [LARGE SCALE GENOMIC DNA]</scope>
    <source>
        <strain evidence="7 8">DSM 18082</strain>
    </source>
</reference>
<dbReference type="OrthoDB" id="4872407at2"/>